<evidence type="ECO:0000313" key="2">
    <source>
        <dbReference type="Proteomes" id="UP000050424"/>
    </source>
</evidence>
<evidence type="ECO:0000313" key="1">
    <source>
        <dbReference type="EMBL" id="KPM40871.1"/>
    </source>
</evidence>
<name>A0A0P7BII4_9HYPO</name>
<proteinExistence type="predicted"/>
<sequence>MRAGGWPPPSSTTPTSAMRTQPTAYWWLRMMPRKCAQRANTRAVAVAQPPRLRLLVPFANVDAAPKTCAKLDPSALAQVNGPFPHPVHPSITALLGLSP</sequence>
<comment type="caution">
    <text evidence="1">The sequence shown here is derived from an EMBL/GenBank/DDBJ whole genome shotgun (WGS) entry which is preliminary data.</text>
</comment>
<dbReference type="EMBL" id="LKCW01000075">
    <property type="protein sequence ID" value="KPM40871.1"/>
    <property type="molecule type" value="Genomic_DNA"/>
</dbReference>
<keyword evidence="2" id="KW-1185">Reference proteome</keyword>
<reference evidence="1 2" key="1">
    <citation type="submission" date="2015-09" db="EMBL/GenBank/DDBJ databases">
        <title>Draft genome of a European isolate of the apple canker pathogen Neonectria ditissima.</title>
        <authorList>
            <person name="Gomez-Cortecero A."/>
            <person name="Harrison R.J."/>
            <person name="Armitage A.D."/>
        </authorList>
    </citation>
    <scope>NUCLEOTIDE SEQUENCE [LARGE SCALE GENOMIC DNA]</scope>
    <source>
        <strain evidence="1 2">R09/05</strain>
    </source>
</reference>
<organism evidence="1 2">
    <name type="scientific">Neonectria ditissima</name>
    <dbReference type="NCBI Taxonomy" id="78410"/>
    <lineage>
        <taxon>Eukaryota</taxon>
        <taxon>Fungi</taxon>
        <taxon>Dikarya</taxon>
        <taxon>Ascomycota</taxon>
        <taxon>Pezizomycotina</taxon>
        <taxon>Sordariomycetes</taxon>
        <taxon>Hypocreomycetidae</taxon>
        <taxon>Hypocreales</taxon>
        <taxon>Nectriaceae</taxon>
        <taxon>Neonectria</taxon>
    </lineage>
</organism>
<accession>A0A0P7BII4</accession>
<gene>
    <name evidence="1" type="ORF">AK830_g5723</name>
</gene>
<dbReference type="AlphaFoldDB" id="A0A0P7BII4"/>
<protein>
    <submittedName>
        <fullName evidence="1">Uncharacterized protein</fullName>
    </submittedName>
</protein>
<dbReference type="Proteomes" id="UP000050424">
    <property type="component" value="Unassembled WGS sequence"/>
</dbReference>